<name>A0A0E9P9B4_ANGAN</name>
<accession>A0A0E9P9B4</accession>
<evidence type="ECO:0000313" key="1">
    <source>
        <dbReference type="EMBL" id="JAH00867.1"/>
    </source>
</evidence>
<organism evidence="1">
    <name type="scientific">Anguilla anguilla</name>
    <name type="common">European freshwater eel</name>
    <name type="synonym">Muraena anguilla</name>
    <dbReference type="NCBI Taxonomy" id="7936"/>
    <lineage>
        <taxon>Eukaryota</taxon>
        <taxon>Metazoa</taxon>
        <taxon>Chordata</taxon>
        <taxon>Craniata</taxon>
        <taxon>Vertebrata</taxon>
        <taxon>Euteleostomi</taxon>
        <taxon>Actinopterygii</taxon>
        <taxon>Neopterygii</taxon>
        <taxon>Teleostei</taxon>
        <taxon>Anguilliformes</taxon>
        <taxon>Anguillidae</taxon>
        <taxon>Anguilla</taxon>
    </lineage>
</organism>
<proteinExistence type="predicted"/>
<reference evidence="1" key="2">
    <citation type="journal article" date="2015" name="Fish Shellfish Immunol.">
        <title>Early steps in the European eel (Anguilla anguilla)-Vibrio vulnificus interaction in the gills: Role of the RtxA13 toxin.</title>
        <authorList>
            <person name="Callol A."/>
            <person name="Pajuelo D."/>
            <person name="Ebbesson L."/>
            <person name="Teles M."/>
            <person name="MacKenzie S."/>
            <person name="Amaro C."/>
        </authorList>
    </citation>
    <scope>NUCLEOTIDE SEQUENCE</scope>
</reference>
<reference evidence="1" key="1">
    <citation type="submission" date="2014-11" db="EMBL/GenBank/DDBJ databases">
        <authorList>
            <person name="Amaro Gonzalez C."/>
        </authorList>
    </citation>
    <scope>NUCLEOTIDE SEQUENCE</scope>
</reference>
<dbReference type="EMBL" id="GBXM01107710">
    <property type="protein sequence ID" value="JAH00867.1"/>
    <property type="molecule type" value="Transcribed_RNA"/>
</dbReference>
<protein>
    <submittedName>
        <fullName evidence="1">Uncharacterized protein</fullName>
    </submittedName>
</protein>
<dbReference type="AlphaFoldDB" id="A0A0E9P9B4"/>
<sequence>MVHILLGEKMVKLRNNVKLGPGTTACAPCTTCFY</sequence>